<protein>
    <submittedName>
        <fullName evidence="1">Uncharacterized protein</fullName>
    </submittedName>
</protein>
<evidence type="ECO:0000313" key="1">
    <source>
        <dbReference type="EMBL" id="KAF9481904.1"/>
    </source>
</evidence>
<sequence length="68" mass="8197">MLVNSVGYAQFLRSRFCLNAKRTRWLRMWGIESQIREVHTQALLRVWYKRLPLFATIKFTLTRLAARI</sequence>
<dbReference type="Proteomes" id="UP000807469">
    <property type="component" value="Unassembled WGS sequence"/>
</dbReference>
<dbReference type="AlphaFoldDB" id="A0A9P5Z8G3"/>
<evidence type="ECO:0000313" key="2">
    <source>
        <dbReference type="Proteomes" id="UP000807469"/>
    </source>
</evidence>
<organism evidence="1 2">
    <name type="scientific">Pholiota conissans</name>
    <dbReference type="NCBI Taxonomy" id="109636"/>
    <lineage>
        <taxon>Eukaryota</taxon>
        <taxon>Fungi</taxon>
        <taxon>Dikarya</taxon>
        <taxon>Basidiomycota</taxon>
        <taxon>Agaricomycotina</taxon>
        <taxon>Agaricomycetes</taxon>
        <taxon>Agaricomycetidae</taxon>
        <taxon>Agaricales</taxon>
        <taxon>Agaricineae</taxon>
        <taxon>Strophariaceae</taxon>
        <taxon>Pholiota</taxon>
    </lineage>
</organism>
<accession>A0A9P5Z8G3</accession>
<reference evidence="1" key="1">
    <citation type="submission" date="2020-11" db="EMBL/GenBank/DDBJ databases">
        <authorList>
            <consortium name="DOE Joint Genome Institute"/>
            <person name="Ahrendt S."/>
            <person name="Riley R."/>
            <person name="Andreopoulos W."/>
            <person name="Labutti K."/>
            <person name="Pangilinan J."/>
            <person name="Ruiz-Duenas F.J."/>
            <person name="Barrasa J.M."/>
            <person name="Sanchez-Garcia M."/>
            <person name="Camarero S."/>
            <person name="Miyauchi S."/>
            <person name="Serrano A."/>
            <person name="Linde D."/>
            <person name="Babiker R."/>
            <person name="Drula E."/>
            <person name="Ayuso-Fernandez I."/>
            <person name="Pacheco R."/>
            <person name="Padilla G."/>
            <person name="Ferreira P."/>
            <person name="Barriuso J."/>
            <person name="Kellner H."/>
            <person name="Castanera R."/>
            <person name="Alfaro M."/>
            <person name="Ramirez L."/>
            <person name="Pisabarro A.G."/>
            <person name="Kuo A."/>
            <person name="Tritt A."/>
            <person name="Lipzen A."/>
            <person name="He G."/>
            <person name="Yan M."/>
            <person name="Ng V."/>
            <person name="Cullen D."/>
            <person name="Martin F."/>
            <person name="Rosso M.-N."/>
            <person name="Henrissat B."/>
            <person name="Hibbett D."/>
            <person name="Martinez A.T."/>
            <person name="Grigoriev I.V."/>
        </authorList>
    </citation>
    <scope>NUCLEOTIDE SEQUENCE</scope>
    <source>
        <strain evidence="1">CIRM-BRFM 674</strain>
    </source>
</reference>
<feature type="non-terminal residue" evidence="1">
    <location>
        <position position="68"/>
    </location>
</feature>
<name>A0A9P5Z8G3_9AGAR</name>
<dbReference type="EMBL" id="MU155172">
    <property type="protein sequence ID" value="KAF9481904.1"/>
    <property type="molecule type" value="Genomic_DNA"/>
</dbReference>
<keyword evidence="2" id="KW-1185">Reference proteome</keyword>
<proteinExistence type="predicted"/>
<gene>
    <name evidence="1" type="ORF">BDN70DRAFT_875699</name>
</gene>
<comment type="caution">
    <text evidence="1">The sequence shown here is derived from an EMBL/GenBank/DDBJ whole genome shotgun (WGS) entry which is preliminary data.</text>
</comment>